<dbReference type="Proteomes" id="UP000289738">
    <property type="component" value="Chromosome B03"/>
</dbReference>
<name>A0A445A5L6_ARAHY</name>
<dbReference type="InterPro" id="IPR036691">
    <property type="entry name" value="Endo/exonu/phosph_ase_sf"/>
</dbReference>
<evidence type="ECO:0008006" key="3">
    <source>
        <dbReference type="Google" id="ProtNLM"/>
    </source>
</evidence>
<gene>
    <name evidence="1" type="ORF">Ahy_B03g067051</name>
</gene>
<reference evidence="1 2" key="1">
    <citation type="submission" date="2019-01" db="EMBL/GenBank/DDBJ databases">
        <title>Sequencing of cultivated peanut Arachis hypogaea provides insights into genome evolution and oil improvement.</title>
        <authorList>
            <person name="Chen X."/>
        </authorList>
    </citation>
    <scope>NUCLEOTIDE SEQUENCE [LARGE SCALE GENOMIC DNA]</scope>
    <source>
        <strain evidence="2">cv. Fuhuasheng</strain>
        <tissue evidence="1">Leaves</tissue>
    </source>
</reference>
<dbReference type="PANTHER" id="PTHR35218">
    <property type="entry name" value="RNASE H DOMAIN-CONTAINING PROTEIN"/>
    <property type="match status" value="1"/>
</dbReference>
<comment type="caution">
    <text evidence="1">The sequence shown here is derived from an EMBL/GenBank/DDBJ whole genome shotgun (WGS) entry which is preliminary data.</text>
</comment>
<sequence length="122" mass="13923">MINIISWNCRGAGGRTFPALIRDIRREYDANFLILLETHISGTKGEYVRNKIRLDSSFVVEPTGHSGGIWCLWDSSTWKVDVIQHNRQIVHPKLTGDFDAILHDYERNGGSSRVERGACFDF</sequence>
<dbReference type="SUPFAM" id="SSF56219">
    <property type="entry name" value="DNase I-like"/>
    <property type="match status" value="1"/>
</dbReference>
<dbReference type="PANTHER" id="PTHR35218:SF9">
    <property type="entry name" value="ENDONUCLEASE_EXONUCLEASE_PHOSPHATASE DOMAIN-CONTAINING PROTEIN"/>
    <property type="match status" value="1"/>
</dbReference>
<dbReference type="Gene3D" id="3.60.10.10">
    <property type="entry name" value="Endonuclease/exonuclease/phosphatase"/>
    <property type="match status" value="1"/>
</dbReference>
<keyword evidence="2" id="KW-1185">Reference proteome</keyword>
<proteinExistence type="predicted"/>
<protein>
    <recommendedName>
        <fullName evidence="3">Endonuclease/exonuclease/phosphatase domain-containing protein</fullName>
    </recommendedName>
</protein>
<dbReference type="EMBL" id="SDMP01000013">
    <property type="protein sequence ID" value="RYR21727.1"/>
    <property type="molecule type" value="Genomic_DNA"/>
</dbReference>
<dbReference type="AlphaFoldDB" id="A0A445A5L6"/>
<evidence type="ECO:0000313" key="2">
    <source>
        <dbReference type="Proteomes" id="UP000289738"/>
    </source>
</evidence>
<accession>A0A445A5L6</accession>
<organism evidence="1 2">
    <name type="scientific">Arachis hypogaea</name>
    <name type="common">Peanut</name>
    <dbReference type="NCBI Taxonomy" id="3818"/>
    <lineage>
        <taxon>Eukaryota</taxon>
        <taxon>Viridiplantae</taxon>
        <taxon>Streptophyta</taxon>
        <taxon>Embryophyta</taxon>
        <taxon>Tracheophyta</taxon>
        <taxon>Spermatophyta</taxon>
        <taxon>Magnoliopsida</taxon>
        <taxon>eudicotyledons</taxon>
        <taxon>Gunneridae</taxon>
        <taxon>Pentapetalae</taxon>
        <taxon>rosids</taxon>
        <taxon>fabids</taxon>
        <taxon>Fabales</taxon>
        <taxon>Fabaceae</taxon>
        <taxon>Papilionoideae</taxon>
        <taxon>50 kb inversion clade</taxon>
        <taxon>dalbergioids sensu lato</taxon>
        <taxon>Dalbergieae</taxon>
        <taxon>Pterocarpus clade</taxon>
        <taxon>Arachis</taxon>
    </lineage>
</organism>
<evidence type="ECO:0000313" key="1">
    <source>
        <dbReference type="EMBL" id="RYR21727.1"/>
    </source>
</evidence>